<sequence>MSDVGELTQEQKDFLEPYLPPDACASLQHETRTLDLETLGSPSGEKPDLPFVTLTYATSLDSMIALAPGVRTTLSGPESKCMTHYLRLRHDAILVGAGTAVVDDPSLNCRYPGASFADQPQPVIVDTKGRFYSHNRKACRLAREGQGKRPWIVSGAESQFGARRSQLREDHLLVYEDHSQYPSGYQPAKQPSTTLSWVAILAGLKQQGVNSVMIEGGAAVINALLSWPDLIDAVIITIAPTYLGHGGVAVAPAPKYSDQGRQNAAWLQETRSTTFGRDIVLCGKLRREETMSSVESSSASSTKLPLTV</sequence>
<evidence type="ECO:0000259" key="13">
    <source>
        <dbReference type="Pfam" id="PF01872"/>
    </source>
</evidence>
<comment type="caution">
    <text evidence="14">The sequence shown here is derived from an EMBL/GenBank/DDBJ whole genome shotgun (WGS) entry which is preliminary data.</text>
</comment>
<comment type="catalytic activity">
    <reaction evidence="11">
        <text>2,5-diamino-6-(1-D-ribitylamino)pyrimidin-4(3H)-one 5'-phosphate + NAD(+) = 2,5-diamino-6-(1-D-ribosylamino)pyrimidin-4(3H)-one 5'-phosphate + NADH + H(+)</text>
        <dbReference type="Rhea" id="RHEA:27274"/>
        <dbReference type="ChEBI" id="CHEBI:15378"/>
        <dbReference type="ChEBI" id="CHEBI:57540"/>
        <dbReference type="ChEBI" id="CHEBI:57945"/>
        <dbReference type="ChEBI" id="CHEBI:58890"/>
        <dbReference type="ChEBI" id="CHEBI:59545"/>
        <dbReference type="EC" id="1.1.1.302"/>
    </reaction>
</comment>
<gene>
    <name evidence="14" type="ORF">LECACI_7A006938</name>
</gene>
<dbReference type="AlphaFoldDB" id="A0AAI9ED78"/>
<evidence type="ECO:0000256" key="2">
    <source>
        <dbReference type="ARBA" id="ARBA00005104"/>
    </source>
</evidence>
<evidence type="ECO:0000256" key="6">
    <source>
        <dbReference type="ARBA" id="ARBA00022619"/>
    </source>
</evidence>
<evidence type="ECO:0000256" key="4">
    <source>
        <dbReference type="ARBA" id="ARBA00012851"/>
    </source>
</evidence>
<evidence type="ECO:0000256" key="5">
    <source>
        <dbReference type="ARBA" id="ARBA00015035"/>
    </source>
</evidence>
<dbReference type="SUPFAM" id="SSF53597">
    <property type="entry name" value="Dihydrofolate reductase-like"/>
    <property type="match status" value="1"/>
</dbReference>
<dbReference type="PANTHER" id="PTHR38011">
    <property type="entry name" value="DIHYDROFOLATE REDUCTASE FAMILY PROTEIN (AFU_ORTHOLOGUE AFUA_8G06820)"/>
    <property type="match status" value="1"/>
</dbReference>
<evidence type="ECO:0000256" key="11">
    <source>
        <dbReference type="ARBA" id="ARBA00047550"/>
    </source>
</evidence>
<reference evidence="14" key="1">
    <citation type="submission" date="2023-11" db="EMBL/GenBank/DDBJ databases">
        <authorList>
            <person name="Alioto T."/>
            <person name="Alioto T."/>
            <person name="Gomez Garrido J."/>
        </authorList>
    </citation>
    <scope>NUCLEOTIDE SEQUENCE</scope>
</reference>
<evidence type="ECO:0000256" key="3">
    <source>
        <dbReference type="ARBA" id="ARBA00009723"/>
    </source>
</evidence>
<dbReference type="InterPro" id="IPR050765">
    <property type="entry name" value="Riboflavin_Biosynth_HTPR"/>
</dbReference>
<dbReference type="Gene3D" id="3.40.430.10">
    <property type="entry name" value="Dihydrofolate Reductase, subunit A"/>
    <property type="match status" value="1"/>
</dbReference>
<keyword evidence="7" id="KW-0521">NADP</keyword>
<dbReference type="PANTHER" id="PTHR38011:SF7">
    <property type="entry name" value="2,5-DIAMINO-6-RIBOSYLAMINO-4(3H)-PYRIMIDINONE 5'-PHOSPHATE REDUCTASE"/>
    <property type="match status" value="1"/>
</dbReference>
<dbReference type="GO" id="GO:0009231">
    <property type="term" value="P:riboflavin biosynthetic process"/>
    <property type="evidence" value="ECO:0007669"/>
    <property type="project" value="UniProtKB-KW"/>
</dbReference>
<dbReference type="Pfam" id="PF01872">
    <property type="entry name" value="RibD_C"/>
    <property type="match status" value="1"/>
</dbReference>
<comment type="function">
    <text evidence="1">Catalyzes an early step in riboflavin biosynthesis, the NADPH-dependent reduction of the ribose side chain of 2,5-diamino-6-ribosylamino-4(3H)-pyrimidinone 5'-phosphate, yielding 2,5-diamino-6-ribitylamino-4(3H)-pyrimidinone 5'-phosphate.</text>
</comment>
<organism evidence="14 15">
    <name type="scientific">Lecanosticta acicola</name>
    <dbReference type="NCBI Taxonomy" id="111012"/>
    <lineage>
        <taxon>Eukaryota</taxon>
        <taxon>Fungi</taxon>
        <taxon>Dikarya</taxon>
        <taxon>Ascomycota</taxon>
        <taxon>Pezizomycotina</taxon>
        <taxon>Dothideomycetes</taxon>
        <taxon>Dothideomycetidae</taxon>
        <taxon>Mycosphaerellales</taxon>
        <taxon>Mycosphaerellaceae</taxon>
        <taxon>Lecanosticta</taxon>
    </lineage>
</organism>
<comment type="catalytic activity">
    <reaction evidence="12">
        <text>2,5-diamino-6-(1-D-ribitylamino)pyrimidin-4(3H)-one 5'-phosphate + NADP(+) = 2,5-diamino-6-(1-D-ribosylamino)pyrimidin-4(3H)-one 5'-phosphate + NADPH + H(+)</text>
        <dbReference type="Rhea" id="RHEA:27278"/>
        <dbReference type="ChEBI" id="CHEBI:15378"/>
        <dbReference type="ChEBI" id="CHEBI:57783"/>
        <dbReference type="ChEBI" id="CHEBI:58349"/>
        <dbReference type="ChEBI" id="CHEBI:58890"/>
        <dbReference type="ChEBI" id="CHEBI:59545"/>
        <dbReference type="EC" id="1.1.1.302"/>
    </reaction>
</comment>
<protein>
    <recommendedName>
        <fullName evidence="5">2,5-diamino-6-ribosylamino-4(3H)-pyrimidinone 5'-phosphate reductase</fullName>
        <ecNumber evidence="4">1.1.1.302</ecNumber>
    </recommendedName>
    <alternativeName>
        <fullName evidence="10">2,5-diamino-6-(5-phospho-D-ribosylamino)pyrimidin-4(3H)-one reductase</fullName>
    </alternativeName>
    <alternativeName>
        <fullName evidence="9">2,5-diamino-6-ribitylamino-4(3H)-pyrimidinone 5'-phosphate synthase</fullName>
    </alternativeName>
</protein>
<evidence type="ECO:0000256" key="9">
    <source>
        <dbReference type="ARBA" id="ARBA00030073"/>
    </source>
</evidence>
<feature type="domain" description="Bacterial bifunctional deaminase-reductase C-terminal" evidence="13">
    <location>
        <begin position="50"/>
        <end position="281"/>
    </location>
</feature>
<dbReference type="EMBL" id="CAVMBE010000053">
    <property type="protein sequence ID" value="CAK4031780.1"/>
    <property type="molecule type" value="Genomic_DNA"/>
</dbReference>
<dbReference type="Proteomes" id="UP001296104">
    <property type="component" value="Unassembled WGS sequence"/>
</dbReference>
<evidence type="ECO:0000256" key="7">
    <source>
        <dbReference type="ARBA" id="ARBA00022857"/>
    </source>
</evidence>
<dbReference type="InterPro" id="IPR024072">
    <property type="entry name" value="DHFR-like_dom_sf"/>
</dbReference>
<comment type="pathway">
    <text evidence="2">Cofactor biosynthesis; riboflavin biosynthesis.</text>
</comment>
<evidence type="ECO:0000256" key="8">
    <source>
        <dbReference type="ARBA" id="ARBA00023002"/>
    </source>
</evidence>
<proteinExistence type="inferred from homology"/>
<comment type="similarity">
    <text evidence="3">Belongs to the HTP reductase family.</text>
</comment>
<evidence type="ECO:0000256" key="10">
    <source>
        <dbReference type="ARBA" id="ARBA00031630"/>
    </source>
</evidence>
<name>A0AAI9ED78_9PEZI</name>
<keyword evidence="8" id="KW-0560">Oxidoreductase</keyword>
<evidence type="ECO:0000256" key="12">
    <source>
        <dbReference type="ARBA" id="ARBA00049020"/>
    </source>
</evidence>
<evidence type="ECO:0000256" key="1">
    <source>
        <dbReference type="ARBA" id="ARBA00003555"/>
    </source>
</evidence>
<dbReference type="EC" id="1.1.1.302" evidence="4"/>
<dbReference type="InterPro" id="IPR002734">
    <property type="entry name" value="RibDG_C"/>
</dbReference>
<dbReference type="GO" id="GO:0008703">
    <property type="term" value="F:5-amino-6-(5-phosphoribosylamino)uracil reductase activity"/>
    <property type="evidence" value="ECO:0007669"/>
    <property type="project" value="InterPro"/>
</dbReference>
<evidence type="ECO:0000313" key="14">
    <source>
        <dbReference type="EMBL" id="CAK4031780.1"/>
    </source>
</evidence>
<keyword evidence="6" id="KW-0686">Riboflavin biosynthesis</keyword>
<keyword evidence="15" id="KW-1185">Reference proteome</keyword>
<accession>A0AAI9ED78</accession>
<evidence type="ECO:0000313" key="15">
    <source>
        <dbReference type="Proteomes" id="UP001296104"/>
    </source>
</evidence>